<evidence type="ECO:0008006" key="2">
    <source>
        <dbReference type="Google" id="ProtNLM"/>
    </source>
</evidence>
<sequence length="424" mass="45631">MTPTLLTLNYDVLSDILGRISPRDAAQLALTCRHAYTLAFPRFLSDVSLGGLYHKTSSSAVSQLKDFCNFVLAPAPSWHGPPSARLDALRSLEVMRDAVRVRQDGVWTTDASAVALLSSVLSRAQNLRKLTLWGSEALFNAYPDFGLSSSASIHTLVLGGDVAPLPALAHAFPTVRQLIFVGGGVCIPEWAFESQPVDTDVLGAWRGSVERVDTGFPILPLAVPARRVDIRNPIVSDVDAVQCAREFLGRTRPVVLSTVMSAYAAAEEVGTVLGLAASSLRYLDLVGDRCESVKDGTEWVQTRVANALSLLPDFSLLGVSISVTPAFVSVLDTWKAPLTAPEPPRPDPPTTVDFAALARAVAEGAPSLRFVAIDLSAAKGSSDGQRAWFRVLEARSGPPRRVVRVGEEEGRAIAERMRGFDRYD</sequence>
<dbReference type="Proteomes" id="UP000292957">
    <property type="component" value="Unassembled WGS sequence"/>
</dbReference>
<dbReference type="OrthoDB" id="2787271at2759"/>
<dbReference type="CDD" id="cd09917">
    <property type="entry name" value="F-box_SF"/>
    <property type="match status" value="1"/>
</dbReference>
<dbReference type="AlphaFoldDB" id="A0A4Q9MIM2"/>
<proteinExistence type="predicted"/>
<evidence type="ECO:0000313" key="1">
    <source>
        <dbReference type="EMBL" id="TBU27370.1"/>
    </source>
</evidence>
<accession>A0A4Q9MIM2</accession>
<reference evidence="1" key="1">
    <citation type="submission" date="2019-01" db="EMBL/GenBank/DDBJ databases">
        <title>Draft genome sequences of three monokaryotic isolates of the white-rot basidiomycete fungus Dichomitus squalens.</title>
        <authorList>
            <consortium name="DOE Joint Genome Institute"/>
            <person name="Lopez S.C."/>
            <person name="Andreopoulos B."/>
            <person name="Pangilinan J."/>
            <person name="Lipzen A."/>
            <person name="Riley R."/>
            <person name="Ahrendt S."/>
            <person name="Ng V."/>
            <person name="Barry K."/>
            <person name="Daum C."/>
            <person name="Grigoriev I.V."/>
            <person name="Hilden K.S."/>
            <person name="Makela M.R."/>
            <person name="de Vries R.P."/>
        </authorList>
    </citation>
    <scope>NUCLEOTIDE SEQUENCE [LARGE SCALE GENOMIC DNA]</scope>
    <source>
        <strain evidence="1">OM18370.1</strain>
    </source>
</reference>
<dbReference type="EMBL" id="ML143433">
    <property type="protein sequence ID" value="TBU27370.1"/>
    <property type="molecule type" value="Genomic_DNA"/>
</dbReference>
<name>A0A4Q9MIM2_9APHY</name>
<gene>
    <name evidence="1" type="ORF">BD311DRAFT_382938</name>
</gene>
<organism evidence="1">
    <name type="scientific">Dichomitus squalens</name>
    <dbReference type="NCBI Taxonomy" id="114155"/>
    <lineage>
        <taxon>Eukaryota</taxon>
        <taxon>Fungi</taxon>
        <taxon>Dikarya</taxon>
        <taxon>Basidiomycota</taxon>
        <taxon>Agaricomycotina</taxon>
        <taxon>Agaricomycetes</taxon>
        <taxon>Polyporales</taxon>
        <taxon>Polyporaceae</taxon>
        <taxon>Dichomitus</taxon>
    </lineage>
</organism>
<protein>
    <recommendedName>
        <fullName evidence="2">F-box domain-containing protein</fullName>
    </recommendedName>
</protein>